<keyword evidence="2" id="KW-1133">Transmembrane helix</keyword>
<feature type="domain" description="DUF7704" evidence="3">
    <location>
        <begin position="23"/>
        <end position="160"/>
    </location>
</feature>
<evidence type="ECO:0000313" key="5">
    <source>
        <dbReference type="Proteomes" id="UP000799776"/>
    </source>
</evidence>
<dbReference type="PANTHER" id="PTHR37019">
    <property type="entry name" value="CHROMOSOME 1, WHOLE GENOME SHOTGUN SEQUENCE"/>
    <property type="match status" value="1"/>
</dbReference>
<evidence type="ECO:0000259" key="3">
    <source>
        <dbReference type="Pfam" id="PF24803"/>
    </source>
</evidence>
<evidence type="ECO:0000256" key="2">
    <source>
        <dbReference type="SAM" id="Phobius"/>
    </source>
</evidence>
<evidence type="ECO:0000256" key="1">
    <source>
        <dbReference type="SAM" id="MobiDB-lite"/>
    </source>
</evidence>
<accession>A0A9P4I3H1</accession>
<evidence type="ECO:0000313" key="4">
    <source>
        <dbReference type="EMBL" id="KAF2092040.1"/>
    </source>
</evidence>
<sequence>MARSDSSDSSHSSHSSPSTPSPIPAPYRTFFLFLEPVSALAGAYYAHFCPLTYLELTHRPSAPDPAHLPPATAIVLTQLANLYLLFAINEAVVLRSTNDLGVWKALLLGLLIADFGHLYSVSSLGPSVYYDYMRWNAIDWGNVGFVYLGATMRLAFLSGIGLPH</sequence>
<organism evidence="4 5">
    <name type="scientific">Saccharata proteae CBS 121410</name>
    <dbReference type="NCBI Taxonomy" id="1314787"/>
    <lineage>
        <taxon>Eukaryota</taxon>
        <taxon>Fungi</taxon>
        <taxon>Dikarya</taxon>
        <taxon>Ascomycota</taxon>
        <taxon>Pezizomycotina</taxon>
        <taxon>Dothideomycetes</taxon>
        <taxon>Dothideomycetes incertae sedis</taxon>
        <taxon>Botryosphaeriales</taxon>
        <taxon>Saccharataceae</taxon>
        <taxon>Saccharata</taxon>
    </lineage>
</organism>
<dbReference type="Pfam" id="PF24803">
    <property type="entry name" value="DUF7704"/>
    <property type="match status" value="1"/>
</dbReference>
<feature type="transmembrane region" description="Helical" evidence="2">
    <location>
        <begin position="140"/>
        <end position="162"/>
    </location>
</feature>
<protein>
    <recommendedName>
        <fullName evidence="3">DUF7704 domain-containing protein</fullName>
    </recommendedName>
</protein>
<keyword evidence="2" id="KW-0472">Membrane</keyword>
<keyword evidence="5" id="KW-1185">Reference proteome</keyword>
<dbReference type="OrthoDB" id="5313995at2759"/>
<reference evidence="4" key="1">
    <citation type="journal article" date="2020" name="Stud. Mycol.">
        <title>101 Dothideomycetes genomes: a test case for predicting lifestyles and emergence of pathogens.</title>
        <authorList>
            <person name="Haridas S."/>
            <person name="Albert R."/>
            <person name="Binder M."/>
            <person name="Bloem J."/>
            <person name="Labutti K."/>
            <person name="Salamov A."/>
            <person name="Andreopoulos B."/>
            <person name="Baker S."/>
            <person name="Barry K."/>
            <person name="Bills G."/>
            <person name="Bluhm B."/>
            <person name="Cannon C."/>
            <person name="Castanera R."/>
            <person name="Culley D."/>
            <person name="Daum C."/>
            <person name="Ezra D."/>
            <person name="Gonzalez J."/>
            <person name="Henrissat B."/>
            <person name="Kuo A."/>
            <person name="Liang C."/>
            <person name="Lipzen A."/>
            <person name="Lutzoni F."/>
            <person name="Magnuson J."/>
            <person name="Mondo S."/>
            <person name="Nolan M."/>
            <person name="Ohm R."/>
            <person name="Pangilinan J."/>
            <person name="Park H.-J."/>
            <person name="Ramirez L."/>
            <person name="Alfaro M."/>
            <person name="Sun H."/>
            <person name="Tritt A."/>
            <person name="Yoshinaga Y."/>
            <person name="Zwiers L.-H."/>
            <person name="Turgeon B."/>
            <person name="Goodwin S."/>
            <person name="Spatafora J."/>
            <person name="Crous P."/>
            <person name="Grigoriev I."/>
        </authorList>
    </citation>
    <scope>NUCLEOTIDE SEQUENCE</scope>
    <source>
        <strain evidence="4">CBS 121410</strain>
    </source>
</reference>
<dbReference type="AlphaFoldDB" id="A0A9P4I3H1"/>
<proteinExistence type="predicted"/>
<dbReference type="InterPro" id="IPR056121">
    <property type="entry name" value="DUF7704"/>
</dbReference>
<feature type="compositionally biased region" description="Low complexity" evidence="1">
    <location>
        <begin position="9"/>
        <end position="18"/>
    </location>
</feature>
<feature type="region of interest" description="Disordered" evidence="1">
    <location>
        <begin position="1"/>
        <end position="21"/>
    </location>
</feature>
<gene>
    <name evidence="4" type="ORF">K490DRAFT_31146</name>
</gene>
<dbReference type="PANTHER" id="PTHR37019:SF1">
    <property type="entry name" value="EXPERA DOMAIN-CONTAINING PROTEIN"/>
    <property type="match status" value="1"/>
</dbReference>
<keyword evidence="2" id="KW-0812">Transmembrane</keyword>
<dbReference type="Proteomes" id="UP000799776">
    <property type="component" value="Unassembled WGS sequence"/>
</dbReference>
<name>A0A9P4I3H1_9PEZI</name>
<feature type="transmembrane region" description="Helical" evidence="2">
    <location>
        <begin position="100"/>
        <end position="120"/>
    </location>
</feature>
<dbReference type="EMBL" id="ML978711">
    <property type="protein sequence ID" value="KAF2092040.1"/>
    <property type="molecule type" value="Genomic_DNA"/>
</dbReference>
<comment type="caution">
    <text evidence="4">The sequence shown here is derived from an EMBL/GenBank/DDBJ whole genome shotgun (WGS) entry which is preliminary data.</text>
</comment>
<feature type="transmembrane region" description="Helical" evidence="2">
    <location>
        <begin position="68"/>
        <end position="88"/>
    </location>
</feature>